<protein>
    <submittedName>
        <fullName evidence="2">Uncharacterized protein</fullName>
    </submittedName>
</protein>
<comment type="caution">
    <text evidence="2">The sequence shown here is derived from an EMBL/GenBank/DDBJ whole genome shotgun (WGS) entry which is preliminary data.</text>
</comment>
<dbReference type="RefSeq" id="WP_371947297.1">
    <property type="nucleotide sequence ID" value="NZ_JAXCEI010000001.1"/>
</dbReference>
<evidence type="ECO:0000256" key="1">
    <source>
        <dbReference type="SAM" id="MobiDB-lite"/>
    </source>
</evidence>
<feature type="region of interest" description="Disordered" evidence="1">
    <location>
        <begin position="29"/>
        <end position="66"/>
    </location>
</feature>
<proteinExistence type="predicted"/>
<dbReference type="EMBL" id="JAXCEI010000001">
    <property type="protein sequence ID" value="MFA1537971.1"/>
    <property type="molecule type" value="Genomic_DNA"/>
</dbReference>
<sequence>MNGPPPEVTGAWIHAFEEDTEETAVYRPADHPFRPARRPRHRIEFRADGTFTEGRPGPDDRPREVRGRWERQGPDRIAVTFPEGRRAPFGITVLSRTDDRLVIAK</sequence>
<evidence type="ECO:0000313" key="3">
    <source>
        <dbReference type="Proteomes" id="UP001569963"/>
    </source>
</evidence>
<dbReference type="Proteomes" id="UP001569963">
    <property type="component" value="Unassembled WGS sequence"/>
</dbReference>
<evidence type="ECO:0000313" key="2">
    <source>
        <dbReference type="EMBL" id="MFA1537971.1"/>
    </source>
</evidence>
<reference evidence="2 3" key="1">
    <citation type="submission" date="2023-11" db="EMBL/GenBank/DDBJ databases">
        <title>Actinomadura monticuli sp. nov., isolated from volcanic ash.</title>
        <authorList>
            <person name="Lee S.D."/>
            <person name="Yang H."/>
            <person name="Kim I.S."/>
        </authorList>
    </citation>
    <scope>NUCLEOTIDE SEQUENCE [LARGE SCALE GENOMIC DNA]</scope>
    <source>
        <strain evidence="2 3">DLS-62</strain>
    </source>
</reference>
<organism evidence="2 3">
    <name type="scientific">Actinomadura monticuli</name>
    <dbReference type="NCBI Taxonomy" id="3097367"/>
    <lineage>
        <taxon>Bacteria</taxon>
        <taxon>Bacillati</taxon>
        <taxon>Actinomycetota</taxon>
        <taxon>Actinomycetes</taxon>
        <taxon>Streptosporangiales</taxon>
        <taxon>Thermomonosporaceae</taxon>
        <taxon>Actinomadura</taxon>
    </lineage>
</organism>
<gene>
    <name evidence="2" type="ORF">SM611_03430</name>
</gene>
<feature type="compositionally biased region" description="Basic and acidic residues" evidence="1">
    <location>
        <begin position="56"/>
        <end position="66"/>
    </location>
</feature>
<accession>A0ABV4Q489</accession>
<keyword evidence="3" id="KW-1185">Reference proteome</keyword>
<name>A0ABV4Q489_9ACTN</name>